<dbReference type="GO" id="GO:0016746">
    <property type="term" value="F:acyltransferase activity"/>
    <property type="evidence" value="ECO:0007669"/>
    <property type="project" value="UniProtKB-KW"/>
</dbReference>
<evidence type="ECO:0000313" key="4">
    <source>
        <dbReference type="EMBL" id="MFC4620569.1"/>
    </source>
</evidence>
<dbReference type="Gene3D" id="3.40.630.30">
    <property type="match status" value="1"/>
</dbReference>
<protein>
    <submittedName>
        <fullName evidence="4">GNAT family N-acetyltransferase</fullName>
        <ecNumber evidence="4">2.3.-.-</ecNumber>
    </submittedName>
</protein>
<sequence>MKQSVDQIKIIEYEPRYAAAVAEMWNNSQDGWGGGNSIVTEEQVLKQEAHSSNLHLFLALDGENVVGYCSLGEYREDEGALYIPLLNVRGDYHGRKIGKALVLKALEKAIDMKWPRLDLYTWAGNTKAVPLYKKCGFFWEDRDDSTHLMNFMPTVLHTEAVQDFFREWDWYETSTRQIEVKPDGIKDNDFHYYEYAWSKNGRSLKMAFERTGRGLRSIGTNDYEITATLEDFKLVFGSNYKIRYHIKNKTGKPLTVTFQGEDYKNIKFSYETSVIVEDELTLEAPFYVASIDEEQSTWRTHPTVNTMVTINGKKALFKIGLMPKFPANVTCHVPDDLAFIGDPSPLYIDIENNYQEAATFSFRLPETDGIQLEKTNVEMHLEPKARGSIPIRYTLKKYGFYAPELEVTATRSGAEPTRFTKKIWGAFKGLGAKFTGECEDYYHVYNGPYQMLLDKFNNDLVPRRHGMGRDTFFMYPKLGKPFSEEFSKIKPEKVTFFTNESSAGFQATYQSKAFPAIKLHAVATLYNEGLIKHYYEVENTAASDFDEDLWLKNPIFFTLERAIIPYENQFIEMTDSLGASHEYWNGAALTENWLFSRSSQNSLGICWSSDDRMNFDDWYVYVDHHLGTLKGKASAKTKPIYLSIGAFQDWHTFRAFARRQSVQREVLTDHLEFSVAGGNPFLAEDQVNVRVKDYRAAFFNGSIDIVSNGHHLASQSFTAKDQVKSTNVTVNVSDADMGILSAKLKLDAVATDREAFFMKKGHGSVQTRTVKRAGLEVFTCNNGPIEMAVAPDFYATLFSLKANGREWLDTSFPKAHPKSWWNPWPGGMSASLGDVNPNALMKEKSRAEYTTLMDSKGNKWEGLKVIVKLEEHEEYKGFEFHQYFLLLPGLPILCHTTEIIQNSRQFMDKKDWNLYAFFSPSHDQGNGWGDFQRETGDWQKIYGGRGEQELTIDRNVVFGGDDHNEKLQIISDLNEAKLIAYINKEVMMFMQNTIFNAEYRKRFFTIPIFFLVTENVVNDRALSGLKSIRFGGDAL</sequence>
<dbReference type="SUPFAM" id="SSF55729">
    <property type="entry name" value="Acyl-CoA N-acyltransferases (Nat)"/>
    <property type="match status" value="1"/>
</dbReference>
<dbReference type="InterPro" id="IPR016181">
    <property type="entry name" value="Acyl_CoA_acyltransferase"/>
</dbReference>
<dbReference type="Pfam" id="PF00583">
    <property type="entry name" value="Acetyltransf_1"/>
    <property type="match status" value="1"/>
</dbReference>
<comment type="caution">
    <text evidence="4">The sequence shown here is derived from an EMBL/GenBank/DDBJ whole genome shotgun (WGS) entry which is preliminary data.</text>
</comment>
<dbReference type="Proteomes" id="UP001596022">
    <property type="component" value="Unassembled WGS sequence"/>
</dbReference>
<dbReference type="CDD" id="cd04301">
    <property type="entry name" value="NAT_SF"/>
    <property type="match status" value="1"/>
</dbReference>
<feature type="domain" description="N-acetyltransferase" evidence="3">
    <location>
        <begin position="8"/>
        <end position="154"/>
    </location>
</feature>
<evidence type="ECO:0000256" key="2">
    <source>
        <dbReference type="ARBA" id="ARBA00023315"/>
    </source>
</evidence>
<name>A0ABV9GTW1_9BACL</name>
<accession>A0ABV9GTW1</accession>
<reference evidence="5" key="1">
    <citation type="journal article" date="2019" name="Int. J. Syst. Evol. Microbiol.">
        <title>The Global Catalogue of Microorganisms (GCM) 10K type strain sequencing project: providing services to taxonomists for standard genome sequencing and annotation.</title>
        <authorList>
            <consortium name="The Broad Institute Genomics Platform"/>
            <consortium name="The Broad Institute Genome Sequencing Center for Infectious Disease"/>
            <person name="Wu L."/>
            <person name="Ma J."/>
        </authorList>
    </citation>
    <scope>NUCLEOTIDE SEQUENCE [LARGE SCALE GENOMIC DNA]</scope>
    <source>
        <strain evidence="5">CGMCC 1.16306</strain>
    </source>
</reference>
<dbReference type="EC" id="2.3.-.-" evidence="4"/>
<dbReference type="RefSeq" id="WP_376847681.1">
    <property type="nucleotide sequence ID" value="NZ_JBHSFW010000028.1"/>
</dbReference>
<evidence type="ECO:0000256" key="1">
    <source>
        <dbReference type="ARBA" id="ARBA00022679"/>
    </source>
</evidence>
<gene>
    <name evidence="4" type="ORF">ACFO4N_17905</name>
</gene>
<keyword evidence="5" id="KW-1185">Reference proteome</keyword>
<dbReference type="PANTHER" id="PTHR43877">
    <property type="entry name" value="AMINOALKYLPHOSPHONATE N-ACETYLTRANSFERASE-RELATED-RELATED"/>
    <property type="match status" value="1"/>
</dbReference>
<dbReference type="InterPro" id="IPR000182">
    <property type="entry name" value="GNAT_dom"/>
</dbReference>
<dbReference type="EMBL" id="JBHSFW010000028">
    <property type="protein sequence ID" value="MFC4620569.1"/>
    <property type="molecule type" value="Genomic_DNA"/>
</dbReference>
<dbReference type="PROSITE" id="PS51186">
    <property type="entry name" value="GNAT"/>
    <property type="match status" value="1"/>
</dbReference>
<proteinExistence type="predicted"/>
<dbReference type="InterPro" id="IPR050832">
    <property type="entry name" value="Bact_Acetyltransf"/>
</dbReference>
<evidence type="ECO:0000313" key="5">
    <source>
        <dbReference type="Proteomes" id="UP001596022"/>
    </source>
</evidence>
<organism evidence="4 5">
    <name type="scientific">Camelliibacillus cellulosilyticus</name>
    <dbReference type="NCBI Taxonomy" id="2174486"/>
    <lineage>
        <taxon>Bacteria</taxon>
        <taxon>Bacillati</taxon>
        <taxon>Bacillota</taxon>
        <taxon>Bacilli</taxon>
        <taxon>Bacillales</taxon>
        <taxon>Sporolactobacillaceae</taxon>
        <taxon>Camelliibacillus</taxon>
    </lineage>
</organism>
<evidence type="ECO:0000259" key="3">
    <source>
        <dbReference type="PROSITE" id="PS51186"/>
    </source>
</evidence>
<keyword evidence="1 4" id="KW-0808">Transferase</keyword>
<keyword evidence="2 4" id="KW-0012">Acyltransferase</keyword>